<evidence type="ECO:0000256" key="5">
    <source>
        <dbReference type="SAM" id="Phobius"/>
    </source>
</evidence>
<dbReference type="InterPro" id="IPR013057">
    <property type="entry name" value="AA_transpt_TM"/>
</dbReference>
<feature type="transmembrane region" description="Helical" evidence="5">
    <location>
        <begin position="86"/>
        <end position="109"/>
    </location>
</feature>
<gene>
    <name evidence="7" type="ORF">B5V51_5209</name>
</gene>
<keyword evidence="4 5" id="KW-0472">Membrane</keyword>
<proteinExistence type="predicted"/>
<evidence type="ECO:0000259" key="6">
    <source>
        <dbReference type="Pfam" id="PF01490"/>
    </source>
</evidence>
<evidence type="ECO:0000256" key="3">
    <source>
        <dbReference type="ARBA" id="ARBA00022989"/>
    </source>
</evidence>
<dbReference type="EMBL" id="NWSH01000237">
    <property type="protein sequence ID" value="PCG78117.1"/>
    <property type="molecule type" value="Genomic_DNA"/>
</dbReference>
<keyword evidence="3 5" id="KW-1133">Transmembrane helix</keyword>
<keyword evidence="2 5" id="KW-0812">Transmembrane</keyword>
<evidence type="ECO:0000256" key="1">
    <source>
        <dbReference type="ARBA" id="ARBA00004370"/>
    </source>
</evidence>
<evidence type="ECO:0000256" key="4">
    <source>
        <dbReference type="ARBA" id="ARBA00023136"/>
    </source>
</evidence>
<reference evidence="7" key="1">
    <citation type="submission" date="2017-09" db="EMBL/GenBank/DDBJ databases">
        <title>Contemporary evolution of a Lepidopteran species, Heliothis virescens, in response to modern agricultural practices.</title>
        <authorList>
            <person name="Fritz M.L."/>
            <person name="Deyonke A.M."/>
            <person name="Papanicolaou A."/>
            <person name="Micinski S."/>
            <person name="Westbrook J."/>
            <person name="Gould F."/>
        </authorList>
    </citation>
    <scope>NUCLEOTIDE SEQUENCE [LARGE SCALE GENOMIC DNA]</scope>
    <source>
        <strain evidence="7">HvINT-</strain>
        <tissue evidence="7">Whole body</tissue>
    </source>
</reference>
<comment type="subcellular location">
    <subcellularLocation>
        <location evidence="1">Membrane</location>
    </subcellularLocation>
</comment>
<protein>
    <recommendedName>
        <fullName evidence="6">Amino acid transporter transmembrane domain-containing protein</fullName>
    </recommendedName>
</protein>
<dbReference type="AlphaFoldDB" id="A0A2A4K1J2"/>
<name>A0A2A4K1J2_HELVI</name>
<dbReference type="GO" id="GO:0016020">
    <property type="term" value="C:membrane"/>
    <property type="evidence" value="ECO:0007669"/>
    <property type="project" value="UniProtKB-SubCell"/>
</dbReference>
<organism evidence="7">
    <name type="scientific">Heliothis virescens</name>
    <name type="common">Tobacco budworm moth</name>
    <dbReference type="NCBI Taxonomy" id="7102"/>
    <lineage>
        <taxon>Eukaryota</taxon>
        <taxon>Metazoa</taxon>
        <taxon>Ecdysozoa</taxon>
        <taxon>Arthropoda</taxon>
        <taxon>Hexapoda</taxon>
        <taxon>Insecta</taxon>
        <taxon>Pterygota</taxon>
        <taxon>Neoptera</taxon>
        <taxon>Endopterygota</taxon>
        <taxon>Lepidoptera</taxon>
        <taxon>Glossata</taxon>
        <taxon>Ditrysia</taxon>
        <taxon>Noctuoidea</taxon>
        <taxon>Noctuidae</taxon>
        <taxon>Heliothinae</taxon>
        <taxon>Heliothis</taxon>
    </lineage>
</organism>
<comment type="caution">
    <text evidence="7">The sequence shown here is derived from an EMBL/GenBank/DDBJ whole genome shotgun (WGS) entry which is preliminary data.</text>
</comment>
<feature type="domain" description="Amino acid transporter transmembrane" evidence="6">
    <location>
        <begin position="62"/>
        <end position="125"/>
    </location>
</feature>
<evidence type="ECO:0000256" key="2">
    <source>
        <dbReference type="ARBA" id="ARBA00022692"/>
    </source>
</evidence>
<sequence length="184" mass="20163">MQFLKYISSGIEDAFNPDPGEDNYDPHAHRKIAKPCTPKKTSIQQDYSIVEEFRRNPFGRTRNLATMHNISLTTVRLGMAVAAPSLGAFMGLLGALCLTVVAILFPALMDICASKNQGGWDSTLEKLKAPELLSGHKKAWFSGKGNLCGNKDPLVPFAGTKNARTTKHGSVVPKFYMHDSLLSR</sequence>
<dbReference type="Pfam" id="PF01490">
    <property type="entry name" value="Aa_trans"/>
    <property type="match status" value="1"/>
</dbReference>
<evidence type="ECO:0000313" key="7">
    <source>
        <dbReference type="EMBL" id="PCG78117.1"/>
    </source>
</evidence>
<accession>A0A2A4K1J2</accession>